<sequence>MGRWQLWEEFPKSWHRWHWGRGHPLHASAVTPGIFGISFTAYSLPSSSSFKCFKKKDNRNGLYVEGCDVRTSLGSPSAVELPRSPVDWYFPADCGLLPSQDAHLQACSSTSIFE</sequence>
<gene>
    <name evidence="1" type="ORF">EVAR_89431_1</name>
</gene>
<proteinExistence type="predicted"/>
<accession>A0A4C1Z482</accession>
<comment type="caution">
    <text evidence="1">The sequence shown here is derived from an EMBL/GenBank/DDBJ whole genome shotgun (WGS) entry which is preliminary data.</text>
</comment>
<keyword evidence="2" id="KW-1185">Reference proteome</keyword>
<evidence type="ECO:0000313" key="2">
    <source>
        <dbReference type="Proteomes" id="UP000299102"/>
    </source>
</evidence>
<organism evidence="1 2">
    <name type="scientific">Eumeta variegata</name>
    <name type="common">Bagworm moth</name>
    <name type="synonym">Eumeta japonica</name>
    <dbReference type="NCBI Taxonomy" id="151549"/>
    <lineage>
        <taxon>Eukaryota</taxon>
        <taxon>Metazoa</taxon>
        <taxon>Ecdysozoa</taxon>
        <taxon>Arthropoda</taxon>
        <taxon>Hexapoda</taxon>
        <taxon>Insecta</taxon>
        <taxon>Pterygota</taxon>
        <taxon>Neoptera</taxon>
        <taxon>Endopterygota</taxon>
        <taxon>Lepidoptera</taxon>
        <taxon>Glossata</taxon>
        <taxon>Ditrysia</taxon>
        <taxon>Tineoidea</taxon>
        <taxon>Psychidae</taxon>
        <taxon>Oiketicinae</taxon>
        <taxon>Eumeta</taxon>
    </lineage>
</organism>
<name>A0A4C1Z482_EUMVA</name>
<protein>
    <submittedName>
        <fullName evidence="1">Uncharacterized protein</fullName>
    </submittedName>
</protein>
<dbReference type="EMBL" id="BGZK01001547">
    <property type="protein sequence ID" value="GBP82092.1"/>
    <property type="molecule type" value="Genomic_DNA"/>
</dbReference>
<dbReference type="AlphaFoldDB" id="A0A4C1Z482"/>
<dbReference type="Proteomes" id="UP000299102">
    <property type="component" value="Unassembled WGS sequence"/>
</dbReference>
<evidence type="ECO:0000313" key="1">
    <source>
        <dbReference type="EMBL" id="GBP82092.1"/>
    </source>
</evidence>
<reference evidence="1 2" key="1">
    <citation type="journal article" date="2019" name="Commun. Biol.">
        <title>The bagworm genome reveals a unique fibroin gene that provides high tensile strength.</title>
        <authorList>
            <person name="Kono N."/>
            <person name="Nakamura H."/>
            <person name="Ohtoshi R."/>
            <person name="Tomita M."/>
            <person name="Numata K."/>
            <person name="Arakawa K."/>
        </authorList>
    </citation>
    <scope>NUCLEOTIDE SEQUENCE [LARGE SCALE GENOMIC DNA]</scope>
</reference>